<name>A0A7X6I3D4_9ENTE</name>
<feature type="region of interest" description="Disordered" evidence="1">
    <location>
        <begin position="1"/>
        <end position="21"/>
    </location>
</feature>
<evidence type="ECO:0000313" key="2">
    <source>
        <dbReference type="EMBL" id="NKC68468.1"/>
    </source>
</evidence>
<reference evidence="2 3" key="1">
    <citation type="submission" date="2020-03" db="EMBL/GenBank/DDBJ databases">
        <title>Bacterial samples isolated from urine from healthy bovine heifers (Gyr breed).</title>
        <authorList>
            <person name="Giannattasio-Ferraz S."/>
            <person name="Maskeri L."/>
            <person name="Penido A."/>
            <person name="Barbosa-Stancioli E.F."/>
            <person name="Putonti C."/>
        </authorList>
    </citation>
    <scope>NUCLEOTIDE SEQUENCE [LARGE SCALE GENOMIC DNA]</scope>
    <source>
        <strain evidence="2 3">UFMG-H7</strain>
    </source>
</reference>
<evidence type="ECO:0000256" key="1">
    <source>
        <dbReference type="SAM" id="MobiDB-lite"/>
    </source>
</evidence>
<dbReference type="EMBL" id="JAAVMB010000012">
    <property type="protein sequence ID" value="NKC68468.1"/>
    <property type="molecule type" value="Genomic_DNA"/>
</dbReference>
<feature type="region of interest" description="Disordered" evidence="1">
    <location>
        <begin position="63"/>
        <end position="96"/>
    </location>
</feature>
<dbReference type="AlphaFoldDB" id="A0A7X6I3D4"/>
<dbReference type="Proteomes" id="UP000521358">
    <property type="component" value="Unassembled WGS sequence"/>
</dbReference>
<dbReference type="RefSeq" id="WP_167807657.1">
    <property type="nucleotide sequence ID" value="NZ_JAAVMB010000012.1"/>
</dbReference>
<sequence length="208" mass="24191">MAKQTDIKSLSIFGGDNPGLKKMREQANKEKKNVAKESTLIEVTESLKIDNETLKETNDLKKELPAANENKDKFKQDDENTIKDSKKQIKNPKGAGAPIRQFDRVYSAKSPLKLSALLNSTSRNLVEKYETQLSRDELLRKALDEYIRQHLSLEDKHELYHAVLKDLEIFREKFPTIPEKNQRKEIIRDVSDIEQETEIELKRRWGIK</sequence>
<protein>
    <submittedName>
        <fullName evidence="2">Uncharacterized protein</fullName>
    </submittedName>
</protein>
<accession>A0A7X6I3D4</accession>
<feature type="compositionally biased region" description="Basic and acidic residues" evidence="1">
    <location>
        <begin position="63"/>
        <end position="87"/>
    </location>
</feature>
<evidence type="ECO:0000313" key="3">
    <source>
        <dbReference type="Proteomes" id="UP000521358"/>
    </source>
</evidence>
<gene>
    <name evidence="2" type="ORF">HED35_10245</name>
</gene>
<comment type="caution">
    <text evidence="2">The sequence shown here is derived from an EMBL/GenBank/DDBJ whole genome shotgun (WGS) entry which is preliminary data.</text>
</comment>
<proteinExistence type="predicted"/>
<organism evidence="2 3">
    <name type="scientific">Vagococcus fluvialis</name>
    <dbReference type="NCBI Taxonomy" id="2738"/>
    <lineage>
        <taxon>Bacteria</taxon>
        <taxon>Bacillati</taxon>
        <taxon>Bacillota</taxon>
        <taxon>Bacilli</taxon>
        <taxon>Lactobacillales</taxon>
        <taxon>Enterococcaceae</taxon>
        <taxon>Vagococcus</taxon>
    </lineage>
</organism>